<comment type="caution">
    <text evidence="9">Lacks conserved residue(s) required for the propagation of feature annotation.</text>
</comment>
<keyword evidence="1 9" id="KW-0540">Nuclease</keyword>
<evidence type="ECO:0000256" key="5">
    <source>
        <dbReference type="ARBA" id="ARBA00022842"/>
    </source>
</evidence>
<feature type="binding site" evidence="9">
    <location>
        <position position="316"/>
    </location>
    <ligand>
        <name>Mn(2+)</name>
        <dbReference type="ChEBI" id="CHEBI:29035"/>
    </ligand>
</feature>
<protein>
    <recommendedName>
        <fullName evidence="9">CRISPR-associated endonuclease Cas1</fullName>
        <ecNumber evidence="9">3.1.-.-</ecNumber>
    </recommendedName>
</protein>
<dbReference type="InterPro" id="IPR050646">
    <property type="entry name" value="Cas1"/>
</dbReference>
<keyword evidence="3 9" id="KW-0255">Endonuclease</keyword>
<evidence type="ECO:0000256" key="1">
    <source>
        <dbReference type="ARBA" id="ARBA00022722"/>
    </source>
</evidence>
<dbReference type="InterPro" id="IPR042211">
    <property type="entry name" value="CRISPR-assoc_Cas1_N"/>
</dbReference>
<evidence type="ECO:0000256" key="3">
    <source>
        <dbReference type="ARBA" id="ARBA00022759"/>
    </source>
</evidence>
<dbReference type="NCBIfam" id="TIGR00287">
    <property type="entry name" value="cas1"/>
    <property type="match status" value="1"/>
</dbReference>
<keyword evidence="7 9" id="KW-0238">DNA-binding</keyword>
<dbReference type="KEGG" id="mem:Memar_0751"/>
<dbReference type="eggNOG" id="arCOG01452">
    <property type="taxonomic scope" value="Archaea"/>
</dbReference>
<feature type="compositionally biased region" description="Basic residues" evidence="10">
    <location>
        <begin position="37"/>
        <end position="46"/>
    </location>
</feature>
<feature type="binding site" evidence="9">
    <location>
        <position position="304"/>
    </location>
    <ligand>
        <name>Mn(2+)</name>
        <dbReference type="ChEBI" id="CHEBI:29035"/>
    </ligand>
</feature>
<evidence type="ECO:0000256" key="10">
    <source>
        <dbReference type="SAM" id="MobiDB-lite"/>
    </source>
</evidence>
<organism evidence="11 12">
    <name type="scientific">Methanoculleus marisnigri (strain ATCC 35101 / DSM 1498 / JR1)</name>
    <dbReference type="NCBI Taxonomy" id="368407"/>
    <lineage>
        <taxon>Archaea</taxon>
        <taxon>Methanobacteriati</taxon>
        <taxon>Methanobacteriota</taxon>
        <taxon>Stenosarchaea group</taxon>
        <taxon>Methanomicrobia</taxon>
        <taxon>Methanomicrobiales</taxon>
        <taxon>Methanomicrobiaceae</taxon>
        <taxon>Methanoculleus</taxon>
    </lineage>
</organism>
<feature type="region of interest" description="Disordered" evidence="10">
    <location>
        <begin position="1"/>
        <end position="48"/>
    </location>
</feature>
<dbReference type="PANTHER" id="PTHR34353:SF2">
    <property type="entry name" value="CRISPR-ASSOCIATED ENDONUCLEASE CAS1 1"/>
    <property type="match status" value="1"/>
</dbReference>
<keyword evidence="12" id="KW-1185">Reference proteome</keyword>
<sequence length="392" mass="43870">MRGMVRRDSPRSGSTLPGSQVFSSRNLSGAGPSGTRAGRRRHRRPAGRSNLLTLRLRSLCIREIRCINHRKQPNTHFQSDQMAATEPWLPVFGYGGHIKATTRELIIARGSDTRRYPIQAVKHLLIVGGHTLHTSAVTNLLKAGAAITIFDIDGTPVGYLYPYGYRPDESVRLAQERAGPHRFAQPLARASLQSRLLLLEELYDHAGHDIFYAGELDFLHQAREELSASVTMENLRRLSRLTTDMYYEILSRTLPPELGFRRRTSRPYLDPVNAMFALGYAMIYGNCCVSVVGAHLDPDLGMLHEGAGSFVHDLIEPQKASMVDRAVIRFAREEISSGDYECGEKRCYLGGDLSSRLAAALRDSIDQARIDAQVRIVRDALLANAEFHVLYW</sequence>
<evidence type="ECO:0000313" key="12">
    <source>
        <dbReference type="Proteomes" id="UP000002146"/>
    </source>
</evidence>
<evidence type="ECO:0000256" key="8">
    <source>
        <dbReference type="ARBA" id="ARBA00023211"/>
    </source>
</evidence>
<feature type="compositionally biased region" description="Basic and acidic residues" evidence="10">
    <location>
        <begin position="1"/>
        <end position="10"/>
    </location>
</feature>
<dbReference type="HAMAP" id="MF_01470">
    <property type="entry name" value="Cas1"/>
    <property type="match status" value="1"/>
</dbReference>
<evidence type="ECO:0000256" key="7">
    <source>
        <dbReference type="ARBA" id="ARBA00023125"/>
    </source>
</evidence>
<comment type="subunit">
    <text evidence="9">Homodimer, forms a heterotetramer with a Cas2 homodimer.</text>
</comment>
<keyword evidence="8 9" id="KW-0464">Manganese</keyword>
<dbReference type="InterPro" id="IPR002729">
    <property type="entry name" value="CRISPR-assoc_Cas1"/>
</dbReference>
<evidence type="ECO:0000256" key="4">
    <source>
        <dbReference type="ARBA" id="ARBA00022801"/>
    </source>
</evidence>
<comment type="function">
    <text evidence="9">CRISPR (clustered regularly interspaced short palindromic repeat), is an adaptive immune system that provides protection against mobile genetic elements (viruses, transposable elements and conjugative plasmids). CRISPR clusters contain spacers, sequences complementary to antecedent mobile elements, and target invading nucleic acids. CRISPR clusters are transcribed and processed into CRISPR RNA (crRNA). Acts as a dsDNA endonuclease. Involved in the integration of spacer DNA into the CRISPR cassette.</text>
</comment>
<dbReference type="GO" id="GO:0051607">
    <property type="term" value="P:defense response to virus"/>
    <property type="evidence" value="ECO:0007669"/>
    <property type="project" value="UniProtKB-UniRule"/>
</dbReference>
<evidence type="ECO:0000313" key="11">
    <source>
        <dbReference type="EMBL" id="ABN56684.1"/>
    </source>
</evidence>
<dbReference type="GO" id="GO:0004519">
    <property type="term" value="F:endonuclease activity"/>
    <property type="evidence" value="ECO:0007669"/>
    <property type="project" value="UniProtKB-UniRule"/>
</dbReference>
<dbReference type="GO" id="GO:0043571">
    <property type="term" value="P:maintenance of CRISPR repeat elements"/>
    <property type="evidence" value="ECO:0007669"/>
    <property type="project" value="UniProtKB-UniRule"/>
</dbReference>
<dbReference type="STRING" id="368407.Memar_0751"/>
<accession>A3CTI4</accession>
<proteinExistence type="inferred from homology"/>
<dbReference type="GO" id="GO:0003677">
    <property type="term" value="F:DNA binding"/>
    <property type="evidence" value="ECO:0007669"/>
    <property type="project" value="UniProtKB-KW"/>
</dbReference>
<keyword evidence="5 9" id="KW-0460">Magnesium</keyword>
<dbReference type="SMR" id="A3CTI4"/>
<dbReference type="Proteomes" id="UP000002146">
    <property type="component" value="Chromosome"/>
</dbReference>
<dbReference type="InterPro" id="IPR042206">
    <property type="entry name" value="CRISPR-assoc_Cas1_C"/>
</dbReference>
<dbReference type="Pfam" id="PF01867">
    <property type="entry name" value="Cas_Cas1"/>
    <property type="match status" value="1"/>
</dbReference>
<feature type="compositionally biased region" description="Polar residues" evidence="10">
    <location>
        <begin position="11"/>
        <end position="27"/>
    </location>
</feature>
<dbReference type="AlphaFoldDB" id="A3CTI4"/>
<keyword evidence="4 9" id="KW-0378">Hydrolase</keyword>
<dbReference type="Gene3D" id="3.100.10.20">
    <property type="entry name" value="CRISPR-associated endonuclease Cas1, N-terminal domain"/>
    <property type="match status" value="1"/>
</dbReference>
<gene>
    <name evidence="9" type="primary">cas1</name>
    <name evidence="11" type="ordered locus">Memar_0751</name>
</gene>
<dbReference type="EMBL" id="CP000562">
    <property type="protein sequence ID" value="ABN56684.1"/>
    <property type="molecule type" value="Genomic_DNA"/>
</dbReference>
<dbReference type="PANTHER" id="PTHR34353">
    <property type="entry name" value="CRISPR-ASSOCIATED ENDONUCLEASE CAS1 1"/>
    <property type="match status" value="1"/>
</dbReference>
<keyword evidence="2 9" id="KW-0479">Metal-binding</keyword>
<evidence type="ECO:0000256" key="9">
    <source>
        <dbReference type="HAMAP-Rule" id="MF_01470"/>
    </source>
</evidence>
<dbReference type="EC" id="3.1.-.-" evidence="9"/>
<name>A3CTI4_METMJ</name>
<evidence type="ECO:0000256" key="2">
    <source>
        <dbReference type="ARBA" id="ARBA00022723"/>
    </source>
</evidence>
<keyword evidence="6 9" id="KW-0051">Antiviral defense</keyword>
<comment type="cofactor">
    <cofactor evidence="9">
        <name>Mg(2+)</name>
        <dbReference type="ChEBI" id="CHEBI:18420"/>
    </cofactor>
    <cofactor evidence="9">
        <name>Mn(2+)</name>
        <dbReference type="ChEBI" id="CHEBI:29035"/>
    </cofactor>
</comment>
<dbReference type="GO" id="GO:0016787">
    <property type="term" value="F:hydrolase activity"/>
    <property type="evidence" value="ECO:0007669"/>
    <property type="project" value="UniProtKB-KW"/>
</dbReference>
<dbReference type="HOGENOM" id="CLU_052779_2_1_2"/>
<dbReference type="GO" id="GO:0046872">
    <property type="term" value="F:metal ion binding"/>
    <property type="evidence" value="ECO:0007669"/>
    <property type="project" value="UniProtKB-UniRule"/>
</dbReference>
<evidence type="ECO:0000256" key="6">
    <source>
        <dbReference type="ARBA" id="ARBA00023118"/>
    </source>
</evidence>
<dbReference type="Gene3D" id="1.20.120.920">
    <property type="entry name" value="CRISPR-associated endonuclease Cas1, C-terminal domain"/>
    <property type="match status" value="1"/>
</dbReference>
<comment type="similarity">
    <text evidence="9">Belongs to the CRISPR-associated endonuclease Cas1 family.</text>
</comment>
<reference evidence="11 12" key="1">
    <citation type="journal article" date="2009" name="Stand. Genomic Sci.">
        <title>Complete genome sequence of Methanoculleus marisnigri Romesser et al. 1981 type strain JR1.</title>
        <authorList>
            <person name="Anderson I.J."/>
            <person name="Sieprawska-Lupa M."/>
            <person name="Lapidus A."/>
            <person name="Nolan M."/>
            <person name="Copeland A."/>
            <person name="Glavina Del Rio T."/>
            <person name="Tice H."/>
            <person name="Dalin E."/>
            <person name="Barry K."/>
            <person name="Saunders E."/>
            <person name="Han C."/>
            <person name="Brettin T."/>
            <person name="Detter J.C."/>
            <person name="Bruce D."/>
            <person name="Mikhailova N."/>
            <person name="Pitluck S."/>
            <person name="Hauser L."/>
            <person name="Land M."/>
            <person name="Lucas S."/>
            <person name="Richardson P."/>
            <person name="Whitman W.B."/>
            <person name="Kyrpides N.C."/>
        </authorList>
    </citation>
    <scope>NUCLEOTIDE SEQUENCE [LARGE SCALE GENOMIC DNA]</scope>
    <source>
        <strain evidence="12">ATCC 35101 / DSM 1498 / JR1</strain>
    </source>
</reference>
<dbReference type="CDD" id="cd09634">
    <property type="entry name" value="Cas1_I-II-III"/>
    <property type="match status" value="1"/>
</dbReference>